<organism evidence="1 2">
    <name type="scientific">Avena sativa</name>
    <name type="common">Oat</name>
    <dbReference type="NCBI Taxonomy" id="4498"/>
    <lineage>
        <taxon>Eukaryota</taxon>
        <taxon>Viridiplantae</taxon>
        <taxon>Streptophyta</taxon>
        <taxon>Embryophyta</taxon>
        <taxon>Tracheophyta</taxon>
        <taxon>Spermatophyta</taxon>
        <taxon>Magnoliopsida</taxon>
        <taxon>Liliopsida</taxon>
        <taxon>Poales</taxon>
        <taxon>Poaceae</taxon>
        <taxon>BOP clade</taxon>
        <taxon>Pooideae</taxon>
        <taxon>Poodae</taxon>
        <taxon>Poeae</taxon>
        <taxon>Poeae Chloroplast Group 1 (Aveneae type)</taxon>
        <taxon>Aveninae</taxon>
        <taxon>Avena</taxon>
    </lineage>
</organism>
<evidence type="ECO:0000313" key="2">
    <source>
        <dbReference type="Proteomes" id="UP001732700"/>
    </source>
</evidence>
<name>A0ACD5YW79_AVESA</name>
<proteinExistence type="predicted"/>
<keyword evidence="2" id="KW-1185">Reference proteome</keyword>
<reference evidence="1" key="2">
    <citation type="submission" date="2025-09" db="UniProtKB">
        <authorList>
            <consortium name="EnsemblPlants"/>
        </authorList>
    </citation>
    <scope>IDENTIFICATION</scope>
</reference>
<protein>
    <submittedName>
        <fullName evidence="1">Uncharacterized protein</fullName>
    </submittedName>
</protein>
<sequence length="336" mass="37556">MEEAGEVERLAHREVVLLGTTVVSVAGVARFCSSIYMLTMGFGVWSYLRKLEILDLSKNNELDESSIPSLVAVSSLRSLYLSGNAFGSNRTIQQLSTMKLHTLDLGYNNFTGTLSTEEFMTKSREEYYKGDILNYMSGLDFSSNQLTGSIQESIGNMKWLRALNFSDNHLDGSIPNSLSKLSDLESLDLSHNKLIGQIPVELVALQSLAVFSVAYNNLSGPTPGTTGQFITFDQSSYEGNAYLCGLPLLKNCSMPPSTPPFKEHGDDKVDDIILFGCSAMFYLVGFWTSLGVLYFKRSWRCTWFSGVDRFGDFVMIKVPIFTRKIRSTNWPFWRAV</sequence>
<reference evidence="1" key="1">
    <citation type="submission" date="2021-05" db="EMBL/GenBank/DDBJ databases">
        <authorList>
            <person name="Scholz U."/>
            <person name="Mascher M."/>
            <person name="Fiebig A."/>
        </authorList>
    </citation>
    <scope>NUCLEOTIDE SEQUENCE [LARGE SCALE GENOMIC DNA]</scope>
</reference>
<accession>A0ACD5YW79</accession>
<dbReference type="Proteomes" id="UP001732700">
    <property type="component" value="Chromosome 6A"/>
</dbReference>
<evidence type="ECO:0000313" key="1">
    <source>
        <dbReference type="EnsemblPlants" id="AVESA.00010b.r2.6AG1048450.1.CDS"/>
    </source>
</evidence>
<dbReference type="EnsemblPlants" id="AVESA.00010b.r2.6AG1048450.1">
    <property type="protein sequence ID" value="AVESA.00010b.r2.6AG1048450.1.CDS"/>
    <property type="gene ID" value="AVESA.00010b.r2.6AG1048450"/>
</dbReference>